<evidence type="ECO:0000256" key="3">
    <source>
        <dbReference type="ARBA" id="ARBA00022964"/>
    </source>
</evidence>
<dbReference type="GeneID" id="301546242"/>
<evidence type="ECO:0000256" key="4">
    <source>
        <dbReference type="ARBA" id="ARBA00023002"/>
    </source>
</evidence>
<dbReference type="Pfam" id="PF02668">
    <property type="entry name" value="TauD"/>
    <property type="match status" value="1"/>
</dbReference>
<keyword evidence="3 7" id="KW-0223">Dioxygenase</keyword>
<dbReference type="PANTHER" id="PTHR30468:SF1">
    <property type="entry name" value="ALPHA-KETOGLUTARATE-DEPENDENT SULFONATE DIOXYGENASE"/>
    <property type="match status" value="1"/>
</dbReference>
<keyword evidence="4" id="KW-0560">Oxidoreductase</keyword>
<dbReference type="PANTHER" id="PTHR30468">
    <property type="entry name" value="ALPHA-KETOGLUTARATE-DEPENDENT SULFONATE DIOXYGENASE"/>
    <property type="match status" value="1"/>
</dbReference>
<evidence type="ECO:0000313" key="8">
    <source>
        <dbReference type="Proteomes" id="UP000600080"/>
    </source>
</evidence>
<evidence type="ECO:0000313" key="7">
    <source>
        <dbReference type="EMBL" id="GGN32861.1"/>
    </source>
</evidence>
<keyword evidence="5" id="KW-0408">Iron</keyword>
<evidence type="ECO:0000259" key="6">
    <source>
        <dbReference type="Pfam" id="PF02668"/>
    </source>
</evidence>
<accession>A0ABQ2IYN1</accession>
<proteinExistence type="inferred from homology"/>
<dbReference type="InterPro" id="IPR042098">
    <property type="entry name" value="TauD-like_sf"/>
</dbReference>
<dbReference type="InterPro" id="IPR051323">
    <property type="entry name" value="AtsK-like"/>
</dbReference>
<protein>
    <submittedName>
        <fullName evidence="7">Taurine dioxygenase</fullName>
    </submittedName>
</protein>
<dbReference type="GO" id="GO:0051213">
    <property type="term" value="F:dioxygenase activity"/>
    <property type="evidence" value="ECO:0007669"/>
    <property type="project" value="UniProtKB-KW"/>
</dbReference>
<keyword evidence="2" id="KW-0479">Metal-binding</keyword>
<name>A0ABQ2IYN1_9ACTN</name>
<dbReference type="Gene3D" id="3.60.130.10">
    <property type="entry name" value="Clavaminate synthase-like"/>
    <property type="match status" value="1"/>
</dbReference>
<dbReference type="SUPFAM" id="SSF51197">
    <property type="entry name" value="Clavaminate synthase-like"/>
    <property type="match status" value="1"/>
</dbReference>
<sequence length="294" mass="33720">MKLTRLGTFLGAVVEDYKLDTADPDLALTVRELLLKHKVVFFKRQHLDQHQFVEVAKALSTSLGAVDIHPFKSHRDPIVRGLSPLQPYSEYPEIVGVYHDESTTRNINRWHSDLTWREAPPFASILRGLVMPPLGGNTCWADMASAYKSLDDSTKARIQEMRVVHNWAQSFQGDWAQGFQMVFGSNPELLKDMNEKYPPCSHPLVLTHPFTGETVLFTNQVTATHVEGMSIEESRELLDELHRLPARPEFQCRFAWEEGDIALWDNLATQHYPVADYWPHQRKVERITFEGVTL</sequence>
<organism evidence="7 8">
    <name type="scientific">Streptomyces kronopolitis</name>
    <dbReference type="NCBI Taxonomy" id="1612435"/>
    <lineage>
        <taxon>Bacteria</taxon>
        <taxon>Bacillati</taxon>
        <taxon>Actinomycetota</taxon>
        <taxon>Actinomycetes</taxon>
        <taxon>Kitasatosporales</taxon>
        <taxon>Streptomycetaceae</taxon>
        <taxon>Streptomyces</taxon>
    </lineage>
</organism>
<feature type="domain" description="TauD/TfdA-like" evidence="6">
    <location>
        <begin position="10"/>
        <end position="288"/>
    </location>
</feature>
<dbReference type="Proteomes" id="UP000600080">
    <property type="component" value="Unassembled WGS sequence"/>
</dbReference>
<dbReference type="InterPro" id="IPR003819">
    <property type="entry name" value="TauD/TfdA-like"/>
</dbReference>
<evidence type="ECO:0000256" key="1">
    <source>
        <dbReference type="ARBA" id="ARBA00005896"/>
    </source>
</evidence>
<dbReference type="EMBL" id="BMND01000001">
    <property type="protein sequence ID" value="GGN32861.1"/>
    <property type="molecule type" value="Genomic_DNA"/>
</dbReference>
<gene>
    <name evidence="7" type="primary">tauD</name>
    <name evidence="7" type="ORF">GCM10012285_03350</name>
</gene>
<evidence type="ECO:0000256" key="5">
    <source>
        <dbReference type="ARBA" id="ARBA00023004"/>
    </source>
</evidence>
<dbReference type="RefSeq" id="WP_189095654.1">
    <property type="nucleotide sequence ID" value="NZ_BMND01000001.1"/>
</dbReference>
<comment type="caution">
    <text evidence="7">The sequence shown here is derived from an EMBL/GenBank/DDBJ whole genome shotgun (WGS) entry which is preliminary data.</text>
</comment>
<reference evidence="8" key="1">
    <citation type="journal article" date="2019" name="Int. J. Syst. Evol. Microbiol.">
        <title>The Global Catalogue of Microorganisms (GCM) 10K type strain sequencing project: providing services to taxonomists for standard genome sequencing and annotation.</title>
        <authorList>
            <consortium name="The Broad Institute Genomics Platform"/>
            <consortium name="The Broad Institute Genome Sequencing Center for Infectious Disease"/>
            <person name="Wu L."/>
            <person name="Ma J."/>
        </authorList>
    </citation>
    <scope>NUCLEOTIDE SEQUENCE [LARGE SCALE GENOMIC DNA]</scope>
    <source>
        <strain evidence="8">CGMCC 4.7323</strain>
    </source>
</reference>
<keyword evidence="8" id="KW-1185">Reference proteome</keyword>
<comment type="similarity">
    <text evidence="1">Belongs to the TfdA dioxygenase family.</text>
</comment>
<evidence type="ECO:0000256" key="2">
    <source>
        <dbReference type="ARBA" id="ARBA00022723"/>
    </source>
</evidence>